<evidence type="ECO:0000313" key="3">
    <source>
        <dbReference type="Proteomes" id="UP000092498"/>
    </source>
</evidence>
<organism evidence="2 3">
    <name type="scientific">Candidatus Viadribacter manganicus</name>
    <dbReference type="NCBI Taxonomy" id="1759059"/>
    <lineage>
        <taxon>Bacteria</taxon>
        <taxon>Pseudomonadati</taxon>
        <taxon>Pseudomonadota</taxon>
        <taxon>Alphaproteobacteria</taxon>
        <taxon>Hyphomonadales</taxon>
        <taxon>Hyphomonadaceae</taxon>
        <taxon>Candidatus Viadribacter</taxon>
    </lineage>
</organism>
<dbReference type="AlphaFoldDB" id="A0A1B1AGK1"/>
<dbReference type="Proteomes" id="UP000092498">
    <property type="component" value="Chromosome"/>
</dbReference>
<gene>
    <name evidence="2" type="ORF">ATE48_06965</name>
</gene>
<keyword evidence="3" id="KW-1185">Reference proteome</keyword>
<evidence type="ECO:0000313" key="2">
    <source>
        <dbReference type="EMBL" id="ANP45680.1"/>
    </source>
</evidence>
<dbReference type="OrthoDB" id="7280289at2"/>
<name>A0A1B1AGK1_9PROT</name>
<dbReference type="RefSeq" id="WP_066769398.1">
    <property type="nucleotide sequence ID" value="NZ_CP013244.1"/>
</dbReference>
<dbReference type="InParanoid" id="A0A1B1AGK1"/>
<accession>A0A1B1AGK1</accession>
<evidence type="ECO:0000259" key="1">
    <source>
        <dbReference type="Pfam" id="PF13466"/>
    </source>
</evidence>
<protein>
    <recommendedName>
        <fullName evidence="1">MlaB-like STAS domain-containing protein</fullName>
    </recommendedName>
</protein>
<dbReference type="Pfam" id="PF13466">
    <property type="entry name" value="STAS_2"/>
    <property type="match status" value="1"/>
</dbReference>
<sequence>MARVELGPVLDLRAAAPLYAELASFKGQELVIDASCVERMGGLCVQILLAAQQSWKRDGLAWSVVDPSAAFSESATLMACSELLWREAA</sequence>
<dbReference type="STRING" id="1759059.ATE48_06965"/>
<proteinExistence type="predicted"/>
<feature type="domain" description="MlaB-like STAS" evidence="1">
    <location>
        <begin position="5"/>
        <end position="78"/>
    </location>
</feature>
<dbReference type="EMBL" id="CP013244">
    <property type="protein sequence ID" value="ANP45680.1"/>
    <property type="molecule type" value="Genomic_DNA"/>
</dbReference>
<dbReference type="KEGG" id="cbot:ATE48_06965"/>
<reference evidence="2 3" key="1">
    <citation type="submission" date="2015-11" db="EMBL/GenBank/DDBJ databases">
        <title>Whole-Genome Sequence of Candidatus Oderbacter manganicum from the National Park Lower Oder Valley, Germany.</title>
        <authorList>
            <person name="Braun B."/>
            <person name="Liere K."/>
            <person name="Szewzyk U."/>
        </authorList>
    </citation>
    <scope>NUCLEOTIDE SEQUENCE [LARGE SCALE GENOMIC DNA]</scope>
    <source>
        <strain evidence="2 3">OTSz_A_272</strain>
    </source>
</reference>
<dbReference type="InterPro" id="IPR058548">
    <property type="entry name" value="MlaB-like_STAS"/>
</dbReference>